<dbReference type="InterPro" id="IPR018376">
    <property type="entry name" value="Enoyl-CoA_hyd/isom_CS"/>
</dbReference>
<dbReference type="AlphaFoldDB" id="A3VHD8"/>
<dbReference type="EMBL" id="AAMT01000008">
    <property type="protein sequence ID" value="EAQ12693.1"/>
    <property type="molecule type" value="Genomic_DNA"/>
</dbReference>
<protein>
    <submittedName>
        <fullName evidence="3">Enoyl-CoA hydratase/isomerase family protein</fullName>
    </submittedName>
</protein>
<evidence type="ECO:0000256" key="2">
    <source>
        <dbReference type="RuleBase" id="RU003707"/>
    </source>
</evidence>
<name>A3VHD8_9RHOB</name>
<gene>
    <name evidence="3" type="ORF">RB2654_15445</name>
</gene>
<dbReference type="HOGENOM" id="CLU_009834_7_4_5"/>
<dbReference type="GO" id="GO:0016853">
    <property type="term" value="F:isomerase activity"/>
    <property type="evidence" value="ECO:0007669"/>
    <property type="project" value="UniProtKB-KW"/>
</dbReference>
<dbReference type="CDD" id="cd06558">
    <property type="entry name" value="crotonase-like"/>
    <property type="match status" value="1"/>
</dbReference>
<keyword evidence="3" id="KW-0413">Isomerase</keyword>
<dbReference type="Pfam" id="PF00378">
    <property type="entry name" value="ECH_1"/>
    <property type="match status" value="1"/>
</dbReference>
<dbReference type="InterPro" id="IPR001753">
    <property type="entry name" value="Enoyl-CoA_hydra/iso"/>
</dbReference>
<evidence type="ECO:0000256" key="1">
    <source>
        <dbReference type="ARBA" id="ARBA00005254"/>
    </source>
</evidence>
<accession>A3VHD8</accession>
<proteinExistence type="inferred from homology"/>
<dbReference type="PANTHER" id="PTHR11941">
    <property type="entry name" value="ENOYL-COA HYDRATASE-RELATED"/>
    <property type="match status" value="1"/>
</dbReference>
<sequence>MPVVALRPGWGCMARAGGLFARRRCAPRRGPDRMIRLERDGGLWIATIARPDKANSLTREMLLELATVAEEASSSARALIFTGEGKVFSAGADLDEARAGLATDPVWERLSGAIASAPILTIAALNGTLAGGAMGMALACDLRIAVPSAKFFYPVMKLGFLPQPSDPKRLAALVGPSRAKMILMAGQKVEAPEALDWGLIDRIIDADVATAARDLATDALGATPEHVAGIKGLI</sequence>
<organism evidence="3 4">
    <name type="scientific">Maritimibacter alkaliphilus HTCC2654</name>
    <dbReference type="NCBI Taxonomy" id="314271"/>
    <lineage>
        <taxon>Bacteria</taxon>
        <taxon>Pseudomonadati</taxon>
        <taxon>Pseudomonadota</taxon>
        <taxon>Alphaproteobacteria</taxon>
        <taxon>Rhodobacterales</taxon>
        <taxon>Roseobacteraceae</taxon>
        <taxon>Maritimibacter</taxon>
    </lineage>
</organism>
<dbReference type="Gene3D" id="3.90.226.10">
    <property type="entry name" value="2-enoyl-CoA Hydratase, Chain A, domain 1"/>
    <property type="match status" value="1"/>
</dbReference>
<dbReference type="Proteomes" id="UP000002931">
    <property type="component" value="Unassembled WGS sequence"/>
</dbReference>
<comment type="similarity">
    <text evidence="1 2">Belongs to the enoyl-CoA hydratase/isomerase family.</text>
</comment>
<dbReference type="InterPro" id="IPR029045">
    <property type="entry name" value="ClpP/crotonase-like_dom_sf"/>
</dbReference>
<dbReference type="eggNOG" id="COG1024">
    <property type="taxonomic scope" value="Bacteria"/>
</dbReference>
<evidence type="ECO:0000313" key="4">
    <source>
        <dbReference type="Proteomes" id="UP000002931"/>
    </source>
</evidence>
<evidence type="ECO:0000313" key="3">
    <source>
        <dbReference type="EMBL" id="EAQ12693.1"/>
    </source>
</evidence>
<comment type="caution">
    <text evidence="3">The sequence shown here is derived from an EMBL/GenBank/DDBJ whole genome shotgun (WGS) entry which is preliminary data.</text>
</comment>
<dbReference type="SUPFAM" id="SSF52096">
    <property type="entry name" value="ClpP/crotonase"/>
    <property type="match status" value="1"/>
</dbReference>
<dbReference type="GO" id="GO:0006635">
    <property type="term" value="P:fatty acid beta-oxidation"/>
    <property type="evidence" value="ECO:0007669"/>
    <property type="project" value="TreeGrafter"/>
</dbReference>
<reference evidence="3 4" key="1">
    <citation type="journal article" date="2010" name="J. Bacteriol.">
        <title>Genome sequences of Pelagibaca bermudensis HTCC2601T and Maritimibacter alkaliphilus HTCC2654T, the type strains of two marine Roseobacter genera.</title>
        <authorList>
            <person name="Thrash J.C."/>
            <person name="Cho J.C."/>
            <person name="Ferriera S."/>
            <person name="Johnson J."/>
            <person name="Vergin K.L."/>
            <person name="Giovannoni S.J."/>
        </authorList>
    </citation>
    <scope>NUCLEOTIDE SEQUENCE [LARGE SCALE GENOMIC DNA]</scope>
    <source>
        <strain evidence="3 4">HTCC2654</strain>
    </source>
</reference>
<dbReference type="PANTHER" id="PTHR11941:SF54">
    <property type="entry name" value="ENOYL-COA HYDRATASE, MITOCHONDRIAL"/>
    <property type="match status" value="1"/>
</dbReference>
<dbReference type="PROSITE" id="PS00166">
    <property type="entry name" value="ENOYL_COA_HYDRATASE"/>
    <property type="match status" value="1"/>
</dbReference>
<dbReference type="STRING" id="314271.RB2654_15445"/>
<keyword evidence="4" id="KW-1185">Reference proteome</keyword>